<feature type="signal peptide" evidence="1">
    <location>
        <begin position="1"/>
        <end position="21"/>
    </location>
</feature>
<dbReference type="AlphaFoldDB" id="A0A077AU46"/>
<dbReference type="RefSeq" id="WP_038465360.1">
    <property type="nucleotide sequence ID" value="NZ_CP008941.1"/>
</dbReference>
<dbReference type="EMBL" id="CP008941">
    <property type="protein sequence ID" value="AIK96717.1"/>
    <property type="molecule type" value="Genomic_DNA"/>
</dbReference>
<dbReference type="Proteomes" id="UP000028926">
    <property type="component" value="Chromosome"/>
</dbReference>
<feature type="chain" id="PRO_5001717036" description="Transglycosylase SLT domain-containing protein" evidence="1">
    <location>
        <begin position="22"/>
        <end position="225"/>
    </location>
</feature>
<evidence type="ECO:0008006" key="4">
    <source>
        <dbReference type="Google" id="ProtNLM"/>
    </source>
</evidence>
<protein>
    <recommendedName>
        <fullName evidence="4">Transglycosylase SLT domain-containing protein</fullName>
    </recommendedName>
</protein>
<organism evidence="2 3">
    <name type="scientific">Candidatus Odyssella acanthamoebae</name>
    <dbReference type="NCBI Taxonomy" id="91604"/>
    <lineage>
        <taxon>Bacteria</taxon>
        <taxon>Pseudomonadati</taxon>
        <taxon>Pseudomonadota</taxon>
        <taxon>Alphaproteobacteria</taxon>
        <taxon>Holosporales</taxon>
        <taxon>Candidatus Paracaedibacteraceae</taxon>
        <taxon>Candidatus Odyssella</taxon>
    </lineage>
</organism>
<reference evidence="2 3" key="1">
    <citation type="submission" date="2014-07" db="EMBL/GenBank/DDBJ databases">
        <title>Comparative genomic insights into amoeba endosymbionts belonging to the families of Holosporaceae and Candidatus Midichloriaceae within Rickettsiales.</title>
        <authorList>
            <person name="Wang Z."/>
            <person name="Wu M."/>
        </authorList>
    </citation>
    <scope>NUCLEOTIDE SEQUENCE [LARGE SCALE GENOMIC DNA]</scope>
    <source>
        <strain evidence="2">PRA3</strain>
    </source>
</reference>
<evidence type="ECO:0000313" key="3">
    <source>
        <dbReference type="Proteomes" id="UP000028926"/>
    </source>
</evidence>
<evidence type="ECO:0000313" key="2">
    <source>
        <dbReference type="EMBL" id="AIK96717.1"/>
    </source>
</evidence>
<sequence>MLTSLKRILFLSNLMSFAVNALEASPAPLNSLATTPILSAPQPSLLTPPNHISADKNLKLETLGKKLTIVQNHLTQEAKNGNRVAQVALIDAYQHNKYGFALTDANQKIILMFLTEFSKNNPLLRPILIRAYKDGDFGINYKRQKNARMGKKLALQYIDSPNIGDLIIEAMTEERLTFKPHLNCLPLIMKLAFEFKNKNAQVFLLRCYITGKYGADFPKKSYSAI</sequence>
<evidence type="ECO:0000256" key="1">
    <source>
        <dbReference type="SAM" id="SignalP"/>
    </source>
</evidence>
<dbReference type="KEGG" id="paca:ID47_08280"/>
<keyword evidence="3" id="KW-1185">Reference proteome</keyword>
<dbReference type="eggNOG" id="ENOG5031BI6">
    <property type="taxonomic scope" value="Bacteria"/>
</dbReference>
<accession>A0A077AU46</accession>
<name>A0A077AU46_9PROT</name>
<dbReference type="OrthoDB" id="9873318at2"/>
<keyword evidence="1" id="KW-0732">Signal</keyword>
<proteinExistence type="predicted"/>
<gene>
    <name evidence="2" type="ORF">ID47_08280</name>
</gene>
<dbReference type="HOGENOM" id="CLU_1228093_0_0_5"/>